<sequence length="100" mass="11272">MAISRRLIAALDFLGTDYCMRVIDGCECVYRDLGNGYDIEVCGFYCRRRNNIDIHVWQTEGAIRIVESVFGIASLPELKSKLDCLVAIYGRAEDGPIHQV</sequence>
<dbReference type="Proteomes" id="UP001254848">
    <property type="component" value="Unassembled WGS sequence"/>
</dbReference>
<organism evidence="1 2">
    <name type="scientific">Anaeroselena agilis</name>
    <dbReference type="NCBI Taxonomy" id="3063788"/>
    <lineage>
        <taxon>Bacteria</taxon>
        <taxon>Bacillati</taxon>
        <taxon>Bacillota</taxon>
        <taxon>Negativicutes</taxon>
        <taxon>Acetonemataceae</taxon>
        <taxon>Anaeroselena</taxon>
    </lineage>
</organism>
<evidence type="ECO:0000313" key="2">
    <source>
        <dbReference type="Proteomes" id="UP001254848"/>
    </source>
</evidence>
<comment type="caution">
    <text evidence="1">The sequence shown here is derived from an EMBL/GenBank/DDBJ whole genome shotgun (WGS) entry which is preliminary data.</text>
</comment>
<name>A0ABU3P3J6_9FIRM</name>
<protein>
    <submittedName>
        <fullName evidence="1">Uncharacterized protein</fullName>
    </submittedName>
</protein>
<dbReference type="RefSeq" id="WP_413781709.1">
    <property type="nucleotide sequence ID" value="NZ_JAUOZS010000001.1"/>
</dbReference>
<reference evidence="1 2" key="1">
    <citation type="submission" date="2023-07" db="EMBL/GenBank/DDBJ databases">
        <title>The novel representative of Negativicutes class, Anaeroselena agilis gen. nov. sp. nov.</title>
        <authorList>
            <person name="Prokofeva M.I."/>
            <person name="Elcheninov A.G."/>
            <person name="Klyukina A."/>
            <person name="Kublanov I.V."/>
            <person name="Frolov E.N."/>
            <person name="Podosokorskaya O.A."/>
        </authorList>
    </citation>
    <scope>NUCLEOTIDE SEQUENCE [LARGE SCALE GENOMIC DNA]</scope>
    <source>
        <strain evidence="1 2">4137-cl</strain>
    </source>
</reference>
<accession>A0ABU3P3J6</accession>
<evidence type="ECO:0000313" key="1">
    <source>
        <dbReference type="EMBL" id="MDT8903250.1"/>
    </source>
</evidence>
<gene>
    <name evidence="1" type="ORF">Q4T40_18600</name>
</gene>
<dbReference type="EMBL" id="JAUOZS010000001">
    <property type="protein sequence ID" value="MDT8903250.1"/>
    <property type="molecule type" value="Genomic_DNA"/>
</dbReference>
<keyword evidence="2" id="KW-1185">Reference proteome</keyword>
<proteinExistence type="predicted"/>